<dbReference type="OrthoDB" id="1937989at2"/>
<comment type="caution">
    <text evidence="2">The sequence shown here is derived from an EMBL/GenBank/DDBJ whole genome shotgun (WGS) entry which is preliminary data.</text>
</comment>
<accession>A0A0A0I6T1</accession>
<dbReference type="Proteomes" id="UP000030012">
    <property type="component" value="Unassembled WGS sequence"/>
</dbReference>
<keyword evidence="1" id="KW-1133">Transmembrane helix</keyword>
<reference evidence="2 3" key="1">
    <citation type="submission" date="2014-01" db="EMBL/GenBank/DDBJ databases">
        <title>Plasmidome dynamics in the species complex Clostridium novyi sensu lato converts strains of independent lineages into distinctly different pathogens.</title>
        <authorList>
            <person name="Skarin H."/>
            <person name="Segerman B."/>
        </authorList>
    </citation>
    <scope>NUCLEOTIDE SEQUENCE [LARGE SCALE GENOMIC DNA]</scope>
    <source>
        <strain evidence="2 3">4552</strain>
    </source>
</reference>
<sequence length="190" mass="23070">MNINKAIRKQKKSYKRFMLTMSFIFLLLPAILYFTHIFSAFFISYLVFIEFLIILVMFIKADKERLKFKIDTKMKIINGLWGGKYVVPCDKVKMVHTYKEGKDLRIIVILRSKFRNPKIRIVGPQFIKKNKWIKKYYEELKSEDIYNQCYYFIIYKGGYTKYPLLDAIYRNCVQAYFTDDCIKRIKEYRK</sequence>
<evidence type="ECO:0008006" key="4">
    <source>
        <dbReference type="Google" id="ProtNLM"/>
    </source>
</evidence>
<keyword evidence="1" id="KW-0812">Transmembrane</keyword>
<organism evidence="2 3">
    <name type="scientific">Clostridium novyi A str. 4552</name>
    <dbReference type="NCBI Taxonomy" id="1444289"/>
    <lineage>
        <taxon>Bacteria</taxon>
        <taxon>Bacillati</taxon>
        <taxon>Bacillota</taxon>
        <taxon>Clostridia</taxon>
        <taxon>Eubacteriales</taxon>
        <taxon>Clostridiaceae</taxon>
        <taxon>Clostridium</taxon>
    </lineage>
</organism>
<protein>
    <recommendedName>
        <fullName evidence="4">Transmembrane protein</fullName>
    </recommendedName>
</protein>
<gene>
    <name evidence="2" type="ORF">Z968_07090</name>
</gene>
<proteinExistence type="predicted"/>
<evidence type="ECO:0000256" key="1">
    <source>
        <dbReference type="SAM" id="Phobius"/>
    </source>
</evidence>
<evidence type="ECO:0000313" key="2">
    <source>
        <dbReference type="EMBL" id="KGM96268.1"/>
    </source>
</evidence>
<evidence type="ECO:0000313" key="3">
    <source>
        <dbReference type="Proteomes" id="UP000030012"/>
    </source>
</evidence>
<keyword evidence="1" id="KW-0472">Membrane</keyword>
<feature type="transmembrane region" description="Helical" evidence="1">
    <location>
        <begin position="40"/>
        <end position="59"/>
    </location>
</feature>
<feature type="transmembrane region" description="Helical" evidence="1">
    <location>
        <begin position="17"/>
        <end position="34"/>
    </location>
</feature>
<name>A0A0A0I6T1_CLONO</name>
<dbReference type="EMBL" id="JENJ01000025">
    <property type="protein sequence ID" value="KGM96268.1"/>
    <property type="molecule type" value="Genomic_DNA"/>
</dbReference>
<dbReference type="AlphaFoldDB" id="A0A0A0I6T1"/>
<dbReference type="RefSeq" id="WP_039255144.1">
    <property type="nucleotide sequence ID" value="NZ_JENJ01000025.1"/>
</dbReference>